<comment type="similarity">
    <text evidence="9">Belongs to the methyl-accepting chemotaxis (MCP) protein family.</text>
</comment>
<evidence type="ECO:0000259" key="12">
    <source>
        <dbReference type="PROSITE" id="PS50111"/>
    </source>
</evidence>
<feature type="domain" description="HAMP" evidence="13">
    <location>
        <begin position="306"/>
        <end position="360"/>
    </location>
</feature>
<evidence type="ECO:0000256" key="8">
    <source>
        <dbReference type="ARBA" id="ARBA00023224"/>
    </source>
</evidence>
<dbReference type="InterPro" id="IPR004089">
    <property type="entry name" value="MCPsignal_dom"/>
</dbReference>
<evidence type="ECO:0000256" key="10">
    <source>
        <dbReference type="PROSITE-ProRule" id="PRU00284"/>
    </source>
</evidence>
<keyword evidence="15" id="KW-1185">Reference proteome</keyword>
<evidence type="ECO:0000259" key="13">
    <source>
        <dbReference type="PROSITE" id="PS50885"/>
    </source>
</evidence>
<evidence type="ECO:0000313" key="14">
    <source>
        <dbReference type="EMBL" id="GAA0854197.1"/>
    </source>
</evidence>
<feature type="domain" description="Methyl-accepting transducer" evidence="12">
    <location>
        <begin position="365"/>
        <end position="622"/>
    </location>
</feature>
<dbReference type="InterPro" id="IPR003660">
    <property type="entry name" value="HAMP_dom"/>
</dbReference>
<gene>
    <name evidence="14" type="ORF">GCM10009114_09130</name>
</gene>
<evidence type="ECO:0000256" key="2">
    <source>
        <dbReference type="ARBA" id="ARBA00022475"/>
    </source>
</evidence>
<comment type="caution">
    <text evidence="14">The sequence shown here is derived from an EMBL/GenBank/DDBJ whole genome shotgun (WGS) entry which is preliminary data.</text>
</comment>
<evidence type="ECO:0000256" key="3">
    <source>
        <dbReference type="ARBA" id="ARBA00022481"/>
    </source>
</evidence>
<dbReference type="RefSeq" id="WP_343856983.1">
    <property type="nucleotide sequence ID" value="NZ_BAAAFD010000002.1"/>
</dbReference>
<dbReference type="InterPro" id="IPR004090">
    <property type="entry name" value="Chemotax_Me-accpt_rcpt"/>
</dbReference>
<evidence type="ECO:0000256" key="4">
    <source>
        <dbReference type="ARBA" id="ARBA00022500"/>
    </source>
</evidence>
<feature type="transmembrane region" description="Helical" evidence="11">
    <location>
        <begin position="286"/>
        <end position="305"/>
    </location>
</feature>
<dbReference type="Pfam" id="PF02743">
    <property type="entry name" value="dCache_1"/>
    <property type="match status" value="1"/>
</dbReference>
<dbReference type="SMART" id="SM00304">
    <property type="entry name" value="HAMP"/>
    <property type="match status" value="1"/>
</dbReference>
<evidence type="ECO:0000256" key="6">
    <source>
        <dbReference type="ARBA" id="ARBA00022989"/>
    </source>
</evidence>
<keyword evidence="8 10" id="KW-0807">Transducer</keyword>
<evidence type="ECO:0000256" key="1">
    <source>
        <dbReference type="ARBA" id="ARBA00004651"/>
    </source>
</evidence>
<dbReference type="SUPFAM" id="SSF58104">
    <property type="entry name" value="Methyl-accepting chemotaxis protein (MCP) signaling domain"/>
    <property type="match status" value="1"/>
</dbReference>
<evidence type="ECO:0000313" key="15">
    <source>
        <dbReference type="Proteomes" id="UP001500359"/>
    </source>
</evidence>
<dbReference type="PANTHER" id="PTHR32089:SF39">
    <property type="entry name" value="METHYL-ACCEPTING CHEMOTAXIS PROTEIN HLYB"/>
    <property type="match status" value="1"/>
</dbReference>
<name>A0ABN1LE31_9ALTE</name>
<accession>A0ABN1LE31</accession>
<dbReference type="PROSITE" id="PS50111">
    <property type="entry name" value="CHEMOTAXIS_TRANSDUC_2"/>
    <property type="match status" value="1"/>
</dbReference>
<dbReference type="PRINTS" id="PR00260">
    <property type="entry name" value="CHEMTRNSDUCR"/>
</dbReference>
<evidence type="ECO:0000256" key="11">
    <source>
        <dbReference type="SAM" id="Phobius"/>
    </source>
</evidence>
<dbReference type="Gene3D" id="3.30.450.20">
    <property type="entry name" value="PAS domain"/>
    <property type="match status" value="1"/>
</dbReference>
<dbReference type="InterPro" id="IPR033479">
    <property type="entry name" value="dCache_1"/>
</dbReference>
<evidence type="ECO:0000256" key="9">
    <source>
        <dbReference type="ARBA" id="ARBA00029447"/>
    </source>
</evidence>
<proteinExistence type="inferred from homology"/>
<evidence type="ECO:0000256" key="5">
    <source>
        <dbReference type="ARBA" id="ARBA00022692"/>
    </source>
</evidence>
<sequence>MKQLSIRQKIILTLTAFVIATAVLVGTSSLLTSKKAIEARVLNSELPSKIKNIAATIDSDIAMMRRTARLIASDEFILQWNAAGQSPQGETLLIQKLKNIATASGYSAVSFADKKTAKYWNQDGFLRVLQDDQSDGWFFKYITSNQDYMVSMYQYPETGKADLFVNYQQTNGRGLSGIANSFDSVVSLLASFKLEQTGFVYLVDATGKVQLHNDRAMVGQTLSSLYGAEAVNRLLSEQQFSYAITETQSQEVLVATQYIPSMGWFVVSQIPYQEMYTDLQSSTWTMLFWSLLIAVMACIAAWYVAGSITQPISQLSELFTRLGQGNADLSYRLPEEGQQELADVAKGYNQFIQKLEEMFNQIALNSKDLHAVAASLEAHVKETKHSVNVSADSTLSISDTLAQVSDSVTLSASHAEEAAQVAQRINEDGKVITDVINSTQSDIKQLVVKINDVAEVIRSLSSNTHTIATVLETIQAISDQTNLLALNAAIEAARAGEQGRGFAVVAEEVRNLAKRTADSTKEVQTIMEQLKHTSASATQEIGLIIEQSNVTSHSIGKADSVLQRNHQHFEKIEEANLTVAASTQQQSQNIATITQNMVDIRLIAQQNAHSVEQITDETQSINDLATRLDSLININRQGK</sequence>
<keyword evidence="3" id="KW-0488">Methylation</keyword>
<dbReference type="CDD" id="cd12912">
    <property type="entry name" value="PDC2_MCP_like"/>
    <property type="match status" value="1"/>
</dbReference>
<keyword evidence="7 11" id="KW-0472">Membrane</keyword>
<comment type="subcellular location">
    <subcellularLocation>
        <location evidence="1">Cell membrane</location>
        <topology evidence="1">Multi-pass membrane protein</topology>
    </subcellularLocation>
</comment>
<evidence type="ECO:0000256" key="7">
    <source>
        <dbReference type="ARBA" id="ARBA00023136"/>
    </source>
</evidence>
<dbReference type="Proteomes" id="UP001500359">
    <property type="component" value="Unassembled WGS sequence"/>
</dbReference>
<dbReference type="SMART" id="SM00283">
    <property type="entry name" value="MA"/>
    <property type="match status" value="1"/>
</dbReference>
<dbReference type="CDD" id="cd06225">
    <property type="entry name" value="HAMP"/>
    <property type="match status" value="1"/>
</dbReference>
<dbReference type="Pfam" id="PF00015">
    <property type="entry name" value="MCPsignal"/>
    <property type="match status" value="1"/>
</dbReference>
<keyword evidence="5 11" id="KW-0812">Transmembrane</keyword>
<protein>
    <submittedName>
        <fullName evidence="14">Methyl-accepting chemotaxis protein</fullName>
    </submittedName>
</protein>
<dbReference type="Gene3D" id="1.10.287.950">
    <property type="entry name" value="Methyl-accepting chemotaxis protein"/>
    <property type="match status" value="1"/>
</dbReference>
<keyword evidence="2" id="KW-1003">Cell membrane</keyword>
<keyword evidence="4" id="KW-0145">Chemotaxis</keyword>
<dbReference type="Pfam" id="PF00672">
    <property type="entry name" value="HAMP"/>
    <property type="match status" value="1"/>
</dbReference>
<reference evidence="14 15" key="1">
    <citation type="journal article" date="2019" name="Int. J. Syst. Evol. Microbiol.">
        <title>The Global Catalogue of Microorganisms (GCM) 10K type strain sequencing project: providing services to taxonomists for standard genome sequencing and annotation.</title>
        <authorList>
            <consortium name="The Broad Institute Genomics Platform"/>
            <consortium name="The Broad Institute Genome Sequencing Center for Infectious Disease"/>
            <person name="Wu L."/>
            <person name="Ma J."/>
        </authorList>
    </citation>
    <scope>NUCLEOTIDE SEQUENCE [LARGE SCALE GENOMIC DNA]</scope>
    <source>
        <strain evidence="14 15">JCM 15896</strain>
    </source>
</reference>
<dbReference type="PANTHER" id="PTHR32089">
    <property type="entry name" value="METHYL-ACCEPTING CHEMOTAXIS PROTEIN MCPB"/>
    <property type="match status" value="1"/>
</dbReference>
<keyword evidence="6 11" id="KW-1133">Transmembrane helix</keyword>
<dbReference type="EMBL" id="BAAAFD010000002">
    <property type="protein sequence ID" value="GAA0854197.1"/>
    <property type="molecule type" value="Genomic_DNA"/>
</dbReference>
<dbReference type="PROSITE" id="PS50885">
    <property type="entry name" value="HAMP"/>
    <property type="match status" value="1"/>
</dbReference>
<organism evidence="14 15">
    <name type="scientific">Aliiglaciecola litoralis</name>
    <dbReference type="NCBI Taxonomy" id="582857"/>
    <lineage>
        <taxon>Bacteria</taxon>
        <taxon>Pseudomonadati</taxon>
        <taxon>Pseudomonadota</taxon>
        <taxon>Gammaproteobacteria</taxon>
        <taxon>Alteromonadales</taxon>
        <taxon>Alteromonadaceae</taxon>
        <taxon>Aliiglaciecola</taxon>
    </lineage>
</organism>